<comment type="pathway">
    <text evidence="1 2">Protein modification; protein ubiquitination.</text>
</comment>
<dbReference type="InterPro" id="IPR044046">
    <property type="entry name" value="E3_ligase_UBR-like_C"/>
</dbReference>
<dbReference type="OrthoDB" id="26387at2759"/>
<gene>
    <name evidence="7" type="ORF">D9756_004400</name>
</gene>
<dbReference type="CDD" id="cd16482">
    <property type="entry name" value="RING-H2_UBR1-like"/>
    <property type="match status" value="1"/>
</dbReference>
<dbReference type="UniPathway" id="UPA00143"/>
<evidence type="ECO:0000259" key="4">
    <source>
        <dbReference type="Pfam" id="PF02617"/>
    </source>
</evidence>
<comment type="caution">
    <text evidence="7">The sequence shown here is derived from an EMBL/GenBank/DDBJ whole genome shotgun (WGS) entry which is preliminary data.</text>
</comment>
<name>A0A8H5LFI3_9AGAR</name>
<dbReference type="GO" id="GO:0008270">
    <property type="term" value="F:zinc ion binding"/>
    <property type="evidence" value="ECO:0007669"/>
    <property type="project" value="UniProtKB-UniRule"/>
</dbReference>
<comment type="similarity">
    <text evidence="2">Belongs to the E3 ubiquitin-protein ligase UBR1-like family.</text>
</comment>
<dbReference type="InterPro" id="IPR003769">
    <property type="entry name" value="ClpS_core"/>
</dbReference>
<dbReference type="Gene3D" id="3.30.1390.10">
    <property type="match status" value="1"/>
</dbReference>
<feature type="compositionally biased region" description="Gly residues" evidence="3">
    <location>
        <begin position="103"/>
        <end position="120"/>
    </location>
</feature>
<dbReference type="InterPro" id="IPR055194">
    <property type="entry name" value="UBR1-like_WH"/>
</dbReference>
<evidence type="ECO:0000256" key="2">
    <source>
        <dbReference type="RuleBase" id="RU366018"/>
    </source>
</evidence>
<dbReference type="Gene3D" id="1.10.10.2670">
    <property type="entry name" value="E3 ubiquitin-protein ligase"/>
    <property type="match status" value="1"/>
</dbReference>
<evidence type="ECO:0000256" key="3">
    <source>
        <dbReference type="SAM" id="MobiDB-lite"/>
    </source>
</evidence>
<comment type="function">
    <text evidence="2">Ubiquitin ligase protein which is a component of the N-end rule pathway. Recognizes and binds to proteins bearing specific N-terminal residues that are destabilizing according to the N-end rule, leading to their ubiquitination and subsequent degradation.</text>
</comment>
<evidence type="ECO:0000259" key="6">
    <source>
        <dbReference type="Pfam" id="PF22960"/>
    </source>
</evidence>
<dbReference type="GO" id="GO:0071596">
    <property type="term" value="P:ubiquitin-dependent protein catabolic process via the N-end rule pathway"/>
    <property type="evidence" value="ECO:0007669"/>
    <property type="project" value="UniProtKB-UniRule"/>
</dbReference>
<evidence type="ECO:0000256" key="1">
    <source>
        <dbReference type="ARBA" id="ARBA00004906"/>
    </source>
</evidence>
<dbReference type="SUPFAM" id="SSF46785">
    <property type="entry name" value="Winged helix' DNA-binding domain"/>
    <property type="match status" value="1"/>
</dbReference>
<feature type="domain" description="E3 ubiquitin-protein ligase UBR1-like winged-helix" evidence="6">
    <location>
        <begin position="854"/>
        <end position="949"/>
    </location>
</feature>
<dbReference type="GO" id="GO:0000151">
    <property type="term" value="C:ubiquitin ligase complex"/>
    <property type="evidence" value="ECO:0007669"/>
    <property type="project" value="TreeGrafter"/>
</dbReference>
<feature type="domain" description="E3 ubiquitin-protein ligase UBR-like C-terminal" evidence="5">
    <location>
        <begin position="1399"/>
        <end position="1833"/>
    </location>
</feature>
<evidence type="ECO:0000259" key="5">
    <source>
        <dbReference type="Pfam" id="PF18995"/>
    </source>
</evidence>
<reference evidence="7 8" key="1">
    <citation type="journal article" date="2020" name="ISME J.">
        <title>Uncovering the hidden diversity of litter-decomposition mechanisms in mushroom-forming fungi.</title>
        <authorList>
            <person name="Floudas D."/>
            <person name="Bentzer J."/>
            <person name="Ahren D."/>
            <person name="Johansson T."/>
            <person name="Persson P."/>
            <person name="Tunlid A."/>
        </authorList>
    </citation>
    <scope>NUCLEOTIDE SEQUENCE [LARGE SCALE GENOMIC DNA]</scope>
    <source>
        <strain evidence="7 8">CBS 146.42</strain>
    </source>
</reference>
<dbReference type="Pfam" id="PF22960">
    <property type="entry name" value="WHD_UBR1"/>
    <property type="match status" value="1"/>
</dbReference>
<evidence type="ECO:0000313" key="8">
    <source>
        <dbReference type="Proteomes" id="UP000559027"/>
    </source>
</evidence>
<protein>
    <recommendedName>
        <fullName evidence="2">E3 ubiquitin-protein ligase</fullName>
        <ecNumber evidence="2">2.3.2.27</ecNumber>
    </recommendedName>
</protein>
<accession>A0A8H5LFI3</accession>
<dbReference type="InterPro" id="IPR042065">
    <property type="entry name" value="E3_ELL-like"/>
</dbReference>
<dbReference type="InterPro" id="IPR039164">
    <property type="entry name" value="UBR1-like"/>
</dbReference>
<dbReference type="InterPro" id="IPR036390">
    <property type="entry name" value="WH_DNA-bd_sf"/>
</dbReference>
<proteinExistence type="inferred from homology"/>
<dbReference type="SUPFAM" id="SSF54736">
    <property type="entry name" value="ClpS-like"/>
    <property type="match status" value="1"/>
</dbReference>
<feature type="region of interest" description="Disordered" evidence="3">
    <location>
        <begin position="95"/>
        <end position="127"/>
    </location>
</feature>
<organism evidence="7 8">
    <name type="scientific">Leucocoprinus leucothites</name>
    <dbReference type="NCBI Taxonomy" id="201217"/>
    <lineage>
        <taxon>Eukaryota</taxon>
        <taxon>Fungi</taxon>
        <taxon>Dikarya</taxon>
        <taxon>Basidiomycota</taxon>
        <taxon>Agaricomycotina</taxon>
        <taxon>Agaricomycetes</taxon>
        <taxon>Agaricomycetidae</taxon>
        <taxon>Agaricales</taxon>
        <taxon>Agaricineae</taxon>
        <taxon>Agaricaceae</taxon>
        <taxon>Leucocoprinus</taxon>
    </lineage>
</organism>
<evidence type="ECO:0000313" key="7">
    <source>
        <dbReference type="EMBL" id="KAF5356347.1"/>
    </source>
</evidence>
<dbReference type="GO" id="GO:0005737">
    <property type="term" value="C:cytoplasm"/>
    <property type="evidence" value="ECO:0007669"/>
    <property type="project" value="TreeGrafter"/>
</dbReference>
<dbReference type="GO" id="GO:0061630">
    <property type="term" value="F:ubiquitin protein ligase activity"/>
    <property type="evidence" value="ECO:0007669"/>
    <property type="project" value="UniProtKB-UniRule"/>
</dbReference>
<keyword evidence="2" id="KW-0833">Ubl conjugation pathway</keyword>
<keyword evidence="2" id="KW-0808">Transferase</keyword>
<dbReference type="PANTHER" id="PTHR21497">
    <property type="entry name" value="UBIQUITIN LIGASE E3 ALPHA-RELATED"/>
    <property type="match status" value="1"/>
</dbReference>
<dbReference type="EMBL" id="JAACJO010000007">
    <property type="protein sequence ID" value="KAF5356347.1"/>
    <property type="molecule type" value="Genomic_DNA"/>
</dbReference>
<dbReference type="Proteomes" id="UP000559027">
    <property type="component" value="Unassembled WGS sequence"/>
</dbReference>
<sequence>MSAFSSIFPNIRRPQASAMPPQPDQLSDLRFALEVMPGSRKYVFTPGARAEILAKLYSSFLGNYPQLFLPGGTAKVPQHVLLSEFQASVARSSSPPAAAATATGGGSGGISSSGGTGNGNAAGKDDQGVVPGRPCSHIFKKGECCFRCKDYHNVSFFIAQQPGGTCDCGDEEAWRMPLSCPHHPPSPYPEELAEVFAAGPRVASRPLPRDIPPVQHYPLRAQVPDDLRAMMHRTIGFVLDYILDTMDYSPDEPGPPLHESDLRLQPTADPMTKDQYCVIVWNDDKHCYDELIKMLCDLTNRTREEALEVIQRIDDTGREIIDMNINVPKLYEMAMSIAQIDLGVTIRRAYDTFCEQVVSVLIEWLADLTKCRIGTDALVIKEIIAAELLSPRRKEMGYPINTRSPLYINDPSPTRIDALFLYHTRLWKKPRLHMKEVYASVTALSKNHKLAIAGHFANVYHRIIDAYLLVDREAETSIKYFALQLFTAPSVAAHIVKNHNLIARLLNIISSFFTNQISEKHIQYQTSYTGPLDVESYPFKSKRFMPVFSDLRYLCHTEPVQEMIARNREFTVQFSKTCQLFMCVNPNKRAVTSHVEYETDAWISVFNVTLSLSRVIKVFGEAFIKANAMQLVSALKHVIHSILLTVTLVDDRLDKAKFTPTTFHTVGFGGAEYQVVNFDVLEGWVSFHHSLHWLLAELLKHTQSLSKEALRSVGYEDLRAVFLEMASEQAILTIVDFPLRVLTMIAQIRTGLWVRNGFAIRGQLLHYRDYMLRELCYDQDLYILQTSLAIVDPNTIFVTILDRFGLLDYFSGITTHPVFEPQQLSSMVEELLYVLIVILSEDASPQRMSVEGSIRREIIHALAMGPCTFSDLVKRVAERLVDDVSFERMLVQVANFKAPETATDSGLYELKDEMYDEVNPFFYHYTRNKREEVENVLKMRLRKKTGDSDPVIVPRRFGVREGEDESDKGEMFGSLVESFEKEVLVQIMFYSLENVLKVTDSSGATPPSAEAILDQALHLVMLGILERGERFARLTTSMSFTTGRGGRGDSEMQGLGGDKTLLDVICTLEHHDKYKLYRSRIVWILAELEKHIPSDVRRHRVVPDRTSAPQISAEETKKRAAKARQEAIMQQMKAQQASFAINLDDIGDDEDEVMEEADDGNEQVSFGTCIVCQEDLNSSRGFGALSLIQPSRLLRKQPDIPSSYLNEVLTMQPCLDRALPSTPTGFPPTQKDILDSAKQNMAPNFEGFPSSYTKFGLHGSVCTHMMHLECFQVYSISIRQRHRAQATRNHPENIPRKEYICPLCKSLGNVILPVTNPSRTTLNTVPFADWIRAAGISILKSKPDPLMDSLQFKNGTGEFVFWGVQDPGYTLALRNPDRWGDVDTAKMLDTLMSVCKSFSQQTRHLRDRPEPEAGDRGAGIYLPEELIGYTIAGIEVAQRGVKVDGGGLVADNLTEAQMRMIRGLLVCLSRLSAMQFKGRPDEGRDAIRQAIIKRLLPEWSRITLTSFSYPLLLRDPFTILVETAAVAPEMIKHILILTYYACLARTVIGLIYILTKTRSFNTPYLANRSHEEVFGDVRMFFMSVVRHSPIFEHTAMLAFETFGEARIEKLLYQFTLPFLRRAAILCRSILPSAFPTPMLHDTSSQQDDEYKRLLDMLGIPPLADLPNQDTLQNALSGWCAHYGHSQAASQLNCGVVLEYPTVYRMARLPVVLDSLFGQQDRALTCQRCNTLPMDAAICLICGATCCFQSYCCTDIDYNERGECNMHTRECGGMIGVYFLVKRCSLLFLNAGNGTFALAPYMDANGEVDISMRRGRRQYLHFARWEDVRKTWLNHSIPTIVARKLEATIDPGGWETF</sequence>
<comment type="catalytic activity">
    <reaction evidence="2">
        <text>S-ubiquitinyl-[E2 ubiquitin-conjugating enzyme]-L-cysteine + [acceptor protein]-L-lysine = [E2 ubiquitin-conjugating enzyme]-L-cysteine + N(6)-ubiquitinyl-[acceptor protein]-L-lysine.</text>
        <dbReference type="EC" id="2.3.2.27"/>
    </reaction>
</comment>
<dbReference type="Gene3D" id="2.10.110.30">
    <property type="match status" value="1"/>
</dbReference>
<feature type="domain" description="Adaptor protein ClpS core" evidence="4">
    <location>
        <begin position="273"/>
        <end position="322"/>
    </location>
</feature>
<dbReference type="EC" id="2.3.2.27" evidence="2"/>
<dbReference type="Pfam" id="PF02617">
    <property type="entry name" value="ClpS"/>
    <property type="match status" value="1"/>
</dbReference>
<keyword evidence="8" id="KW-1185">Reference proteome</keyword>
<dbReference type="PANTHER" id="PTHR21497:SF24">
    <property type="entry name" value="E3 UBIQUITIN-PROTEIN LIGASE UBR1"/>
    <property type="match status" value="1"/>
</dbReference>
<keyword evidence="2" id="KW-0862">Zinc</keyword>
<keyword evidence="2" id="KW-0479">Metal-binding</keyword>
<dbReference type="InterPro" id="IPR014719">
    <property type="entry name" value="Ribosomal_bL12_C/ClpS-like"/>
</dbReference>
<keyword evidence="2" id="KW-0863">Zinc-finger</keyword>
<dbReference type="Pfam" id="PF18995">
    <property type="entry name" value="PRT6_C"/>
    <property type="match status" value="1"/>
</dbReference>
<dbReference type="GO" id="GO:0016567">
    <property type="term" value="P:protein ubiquitination"/>
    <property type="evidence" value="ECO:0007669"/>
    <property type="project" value="UniProtKB-UniRule"/>
</dbReference>